<dbReference type="PRINTS" id="PR00503">
    <property type="entry name" value="BROMODOMAIN"/>
</dbReference>
<feature type="region of interest" description="Disordered" evidence="5">
    <location>
        <begin position="645"/>
        <end position="673"/>
    </location>
</feature>
<dbReference type="InterPro" id="IPR027353">
    <property type="entry name" value="NET_dom"/>
</dbReference>
<dbReference type="Proteomes" id="UP000728185">
    <property type="component" value="Unassembled WGS sequence"/>
</dbReference>
<organism evidence="9 10">
    <name type="scientific">Fasciolopsis buskii</name>
    <dbReference type="NCBI Taxonomy" id="27845"/>
    <lineage>
        <taxon>Eukaryota</taxon>
        <taxon>Metazoa</taxon>
        <taxon>Spiralia</taxon>
        <taxon>Lophotrochozoa</taxon>
        <taxon>Platyhelminthes</taxon>
        <taxon>Trematoda</taxon>
        <taxon>Digenea</taxon>
        <taxon>Plagiorchiida</taxon>
        <taxon>Echinostomata</taxon>
        <taxon>Echinostomatoidea</taxon>
        <taxon>Fasciolidae</taxon>
        <taxon>Fasciolopsis</taxon>
    </lineage>
</organism>
<dbReference type="Gene3D" id="1.20.920.10">
    <property type="entry name" value="Bromodomain-like"/>
    <property type="match status" value="2"/>
</dbReference>
<dbReference type="InterPro" id="IPR018359">
    <property type="entry name" value="Bromodomain_CS"/>
</dbReference>
<dbReference type="EMBL" id="LUCM01007435">
    <property type="protein sequence ID" value="KAA0189943.1"/>
    <property type="molecule type" value="Genomic_DNA"/>
</dbReference>
<keyword evidence="4" id="KW-0175">Coiled coil</keyword>
<evidence type="ECO:0000259" key="8">
    <source>
        <dbReference type="PROSITE" id="PS51525"/>
    </source>
</evidence>
<keyword evidence="2 3" id="KW-0103">Bromodomain</keyword>
<evidence type="ECO:0000256" key="3">
    <source>
        <dbReference type="PROSITE-ProRule" id="PRU00035"/>
    </source>
</evidence>
<feature type="compositionally biased region" description="Polar residues" evidence="5">
    <location>
        <begin position="210"/>
        <end position="230"/>
    </location>
</feature>
<protein>
    <submittedName>
        <fullName evidence="9">Bromodomain-containing protein 2</fullName>
    </submittedName>
</protein>
<feature type="region of interest" description="Disordered" evidence="5">
    <location>
        <begin position="470"/>
        <end position="523"/>
    </location>
</feature>
<dbReference type="SUPFAM" id="SSF47370">
    <property type="entry name" value="Bromodomain"/>
    <property type="match status" value="2"/>
</dbReference>
<evidence type="ECO:0000259" key="7">
    <source>
        <dbReference type="PROSITE" id="PS50014"/>
    </source>
</evidence>
<dbReference type="GO" id="GO:0006355">
    <property type="term" value="P:regulation of DNA-templated transcription"/>
    <property type="evidence" value="ECO:0007669"/>
    <property type="project" value="TreeGrafter"/>
</dbReference>
<dbReference type="InterPro" id="IPR038336">
    <property type="entry name" value="NET_sf"/>
</dbReference>
<dbReference type="InterPro" id="IPR036427">
    <property type="entry name" value="Bromodomain-like_sf"/>
</dbReference>
<feature type="compositionally biased region" description="Low complexity" evidence="5">
    <location>
        <begin position="870"/>
        <end position="881"/>
    </location>
</feature>
<dbReference type="AlphaFoldDB" id="A0A8E0RUW7"/>
<feature type="compositionally biased region" description="Low complexity" evidence="5">
    <location>
        <begin position="706"/>
        <end position="726"/>
    </location>
</feature>
<dbReference type="InterPro" id="IPR050935">
    <property type="entry name" value="Bromo_chromatin_reader"/>
</dbReference>
<keyword evidence="6" id="KW-0812">Transmembrane</keyword>
<keyword evidence="10" id="KW-1185">Reference proteome</keyword>
<feature type="coiled-coil region" evidence="4">
    <location>
        <begin position="424"/>
        <end position="462"/>
    </location>
</feature>
<dbReference type="Pfam" id="PF17035">
    <property type="entry name" value="BET"/>
    <property type="match status" value="1"/>
</dbReference>
<dbReference type="GO" id="GO:0000785">
    <property type="term" value="C:chromatin"/>
    <property type="evidence" value="ECO:0007669"/>
    <property type="project" value="TreeGrafter"/>
</dbReference>
<gene>
    <name evidence="9" type="ORF">FBUS_05136</name>
</gene>
<dbReference type="GO" id="GO:0005634">
    <property type="term" value="C:nucleus"/>
    <property type="evidence" value="ECO:0007669"/>
    <property type="project" value="TreeGrafter"/>
</dbReference>
<feature type="compositionally biased region" description="Basic and acidic residues" evidence="5">
    <location>
        <begin position="930"/>
        <end position="966"/>
    </location>
</feature>
<evidence type="ECO:0000256" key="2">
    <source>
        <dbReference type="ARBA" id="ARBA00023117"/>
    </source>
</evidence>
<dbReference type="OrthoDB" id="21449at2759"/>
<feature type="compositionally biased region" description="Low complexity" evidence="5">
    <location>
        <begin position="767"/>
        <end position="785"/>
    </location>
</feature>
<comment type="caution">
    <text evidence="9">The sequence shown here is derived from an EMBL/GenBank/DDBJ whole genome shotgun (WGS) entry which is preliminary data.</text>
</comment>
<dbReference type="FunFam" id="1.20.1270.220:FF:000001">
    <property type="entry name" value="bromodomain-containing protein 2 isoform X1"/>
    <property type="match status" value="1"/>
</dbReference>
<dbReference type="PANTHER" id="PTHR22880">
    <property type="entry name" value="FALZ-RELATED BROMODOMAIN-CONTAINING PROTEINS"/>
    <property type="match status" value="1"/>
</dbReference>
<dbReference type="PROSITE" id="PS50014">
    <property type="entry name" value="BROMODOMAIN_2"/>
    <property type="match status" value="2"/>
</dbReference>
<keyword evidence="6" id="KW-1133">Transmembrane helix</keyword>
<dbReference type="PROSITE" id="PS00633">
    <property type="entry name" value="BROMODOMAIN_1"/>
    <property type="match status" value="1"/>
</dbReference>
<feature type="region of interest" description="Disordered" evidence="5">
    <location>
        <begin position="176"/>
        <end position="283"/>
    </location>
</feature>
<proteinExistence type="predicted"/>
<accession>A0A8E0RUW7</accession>
<feature type="region of interest" description="Disordered" evidence="5">
    <location>
        <begin position="694"/>
        <end position="966"/>
    </location>
</feature>
<dbReference type="Gene3D" id="1.20.1270.220">
    <property type="match status" value="1"/>
</dbReference>
<feature type="compositionally biased region" description="Polar residues" evidence="5">
    <location>
        <begin position="505"/>
        <end position="523"/>
    </location>
</feature>
<evidence type="ECO:0000313" key="10">
    <source>
        <dbReference type="Proteomes" id="UP000728185"/>
    </source>
</evidence>
<evidence type="ECO:0000256" key="1">
    <source>
        <dbReference type="ARBA" id="ARBA00022737"/>
    </source>
</evidence>
<evidence type="ECO:0000256" key="6">
    <source>
        <dbReference type="SAM" id="Phobius"/>
    </source>
</evidence>
<dbReference type="InterPro" id="IPR001487">
    <property type="entry name" value="Bromodomain"/>
</dbReference>
<feature type="compositionally biased region" description="Basic and acidic residues" evidence="5">
    <location>
        <begin position="790"/>
        <end position="809"/>
    </location>
</feature>
<dbReference type="SMART" id="SM00297">
    <property type="entry name" value="BROMO"/>
    <property type="match status" value="2"/>
</dbReference>
<dbReference type="Pfam" id="PF00439">
    <property type="entry name" value="Bromodomain"/>
    <property type="match status" value="2"/>
</dbReference>
<keyword evidence="1" id="KW-0677">Repeat</keyword>
<name>A0A8E0RUW7_9TREM</name>
<evidence type="ECO:0000313" key="9">
    <source>
        <dbReference type="EMBL" id="KAA0189943.1"/>
    </source>
</evidence>
<dbReference type="InterPro" id="IPR043508">
    <property type="entry name" value="Bromo_Brdt_I"/>
</dbReference>
<evidence type="ECO:0000256" key="5">
    <source>
        <dbReference type="SAM" id="MobiDB-lite"/>
    </source>
</evidence>
<evidence type="ECO:0000256" key="4">
    <source>
        <dbReference type="SAM" id="Coils"/>
    </source>
</evidence>
<feature type="compositionally biased region" description="Polar residues" evidence="5">
    <location>
        <begin position="186"/>
        <end position="200"/>
    </location>
</feature>
<feature type="domain" description="NET" evidence="8">
    <location>
        <begin position="564"/>
        <end position="646"/>
    </location>
</feature>
<sequence length="1018" mass="113799">TECLTLAFLIIVAFALSNLVVIVLLLSSFTFEFFSLPFAFLYRMGSEVNIDPSNSMKLDPHMSKSHPSKITTNQLEYIKKEVVGRLYKEKMVWPFTRPVDHERLNLPDYPRIIKHPMDLGTIKQRLNLKFYHSSSECLDDLFTMFRNCYIFNKPGDDVVAMAMKLEQIARERLKFMPTPETEIGPQKSSKSTKPVNSVLQPHTMDDSSGPAASSNHVDGLNGSSLPSEPNTPVVRPSVTSNSGKKASKKKLDTTIDEIPQTPHSLDDASRDRRQIKKPKREYEERNVGKRLRLSEALKGCSNILKDISSQRYRDLNHLFLKPVDAEAMGLHDYHDVVKKAMDLSTVKTKLESGQYKTKYDFADDIRLMFNNCYKYNGEDSEVAKVGKLLQAIFEESFAKVPDDETDLVPSPDMRSVDPNIYQALQNAIKEHQRLTVQFQRCNEELQRSATNLNSILNSLNSQAKRVSGNALPIPVNSMPAPHSGSGRAPLTDAYDDLGSTRKPRQSQSKSKYRQFSKQSHSSNQLYNATTVAPCSTSTPAVPALNANAAASHPPPVVPGYTTDEEMSENNVRPMTYDEKRQLSLDINKLPGEKLGRVVQIIQQREPSHRDCNPDEIEIDFETLQHTTLRELEKYVKSVLQKSKPGNRKYVKRGPSGVTPNKTREECMQEKTEELENRLREMRGVSANTGFHNAHNAKKQHGANRLSASSSSSCESESTSDSSGSDSSESKSDRPPAQSESTHPNVVVPPVPQVPLDRNGSTPGPEVSSTTCAAPAASAATLETSAISEVKGVETNEETSKNDAARHEDSSDTDSDPGSPCRLPQPVWSTAAYTKKECSNSDVVPSGKTVPSSVNISDPAPEPQVNSDNKASSSVAPVVASSQDEPMTAPPRVAKVPEEDKEYEEKQAAALQIMREARRQSQWSSIAAEEQANRERQEDERRRREVERAREAERRREEEIRRAEEEKQSLIEARRREDKLKRKAMRGAPERVNAHELLSEFENSVDISYIDACFAMRHC</sequence>
<dbReference type="GO" id="GO:0006338">
    <property type="term" value="P:chromatin remodeling"/>
    <property type="evidence" value="ECO:0007669"/>
    <property type="project" value="TreeGrafter"/>
</dbReference>
<dbReference type="PROSITE" id="PS51525">
    <property type="entry name" value="NET"/>
    <property type="match status" value="1"/>
</dbReference>
<reference evidence="9" key="1">
    <citation type="submission" date="2019-05" db="EMBL/GenBank/DDBJ databases">
        <title>Annotation for the trematode Fasciolopsis buski.</title>
        <authorList>
            <person name="Choi Y.-J."/>
        </authorList>
    </citation>
    <scope>NUCLEOTIDE SEQUENCE</scope>
    <source>
        <strain evidence="9">HT</strain>
        <tissue evidence="9">Whole worm</tissue>
    </source>
</reference>
<feature type="compositionally biased region" description="Basic and acidic residues" evidence="5">
    <location>
        <begin position="661"/>
        <end position="673"/>
    </location>
</feature>
<feature type="non-terminal residue" evidence="9">
    <location>
        <position position="1"/>
    </location>
</feature>
<feature type="transmembrane region" description="Helical" evidence="6">
    <location>
        <begin position="6"/>
        <end position="34"/>
    </location>
</feature>
<feature type="domain" description="Bromo" evidence="7">
    <location>
        <begin position="311"/>
        <end position="383"/>
    </location>
</feature>
<feature type="domain" description="Bromo" evidence="7">
    <location>
        <begin position="87"/>
        <end position="159"/>
    </location>
</feature>
<keyword evidence="6" id="KW-0472">Membrane</keyword>
<dbReference type="CDD" id="cd05497">
    <property type="entry name" value="Bromo_Brdt_I_like"/>
    <property type="match status" value="1"/>
</dbReference>
<feature type="compositionally biased region" description="Basic and acidic residues" evidence="5">
    <location>
        <begin position="894"/>
        <end position="906"/>
    </location>
</feature>
<dbReference type="PANTHER" id="PTHR22880:SF225">
    <property type="entry name" value="BROMODOMAIN-CONTAINING PROTEIN BET-1-RELATED"/>
    <property type="match status" value="1"/>
</dbReference>